<dbReference type="EMBL" id="AP010968">
    <property type="protein sequence ID" value="BAJ29950.1"/>
    <property type="molecule type" value="Genomic_DNA"/>
</dbReference>
<name>E4MZL6_KITSK</name>
<protein>
    <submittedName>
        <fullName evidence="1">Uncharacterized protein</fullName>
    </submittedName>
</protein>
<dbReference type="AlphaFoldDB" id="E4MZL6"/>
<dbReference type="eggNOG" id="ENOG50329M7">
    <property type="taxonomic scope" value="Bacteria"/>
</dbReference>
<dbReference type="STRING" id="452652.KSE_41640"/>
<dbReference type="Proteomes" id="UP000007076">
    <property type="component" value="Chromosome"/>
</dbReference>
<organism evidence="1 2">
    <name type="scientific">Kitasatospora setae (strain ATCC 33774 / DSM 43861 / JCM 3304 / KCC A-0304 / NBRC 14216 / KM-6054)</name>
    <name type="common">Streptomyces setae</name>
    <dbReference type="NCBI Taxonomy" id="452652"/>
    <lineage>
        <taxon>Bacteria</taxon>
        <taxon>Bacillati</taxon>
        <taxon>Actinomycetota</taxon>
        <taxon>Actinomycetes</taxon>
        <taxon>Kitasatosporales</taxon>
        <taxon>Streptomycetaceae</taxon>
        <taxon>Kitasatospora</taxon>
    </lineage>
</organism>
<dbReference type="InterPro" id="IPR036689">
    <property type="entry name" value="ESAT-6-like_sf"/>
</dbReference>
<sequence>MGNGLSGKRHGETGGRIMDLIGDIKHLAGDAVKVVEDVVMAPAEIAHWALSKMFGDADAELNKIAQELAELGKQVDALGRDVSSVLGSLHWHGRAADAFTAHAQGRVRELNTVADELGQLSGSVKQLANVL</sequence>
<evidence type="ECO:0000313" key="1">
    <source>
        <dbReference type="EMBL" id="BAJ29950.1"/>
    </source>
</evidence>
<keyword evidence="2" id="KW-1185">Reference proteome</keyword>
<gene>
    <name evidence="1" type="ordered locus">KSE_41640</name>
</gene>
<dbReference type="KEGG" id="ksk:KSE_41640"/>
<dbReference type="PATRIC" id="fig|452652.3.peg.4158"/>
<evidence type="ECO:0000313" key="2">
    <source>
        <dbReference type="Proteomes" id="UP000007076"/>
    </source>
</evidence>
<dbReference type="Gene3D" id="1.10.287.1060">
    <property type="entry name" value="ESAT-6-like"/>
    <property type="match status" value="1"/>
</dbReference>
<dbReference type="SUPFAM" id="SSF140453">
    <property type="entry name" value="EsxAB dimer-like"/>
    <property type="match status" value="1"/>
</dbReference>
<dbReference type="HOGENOM" id="CLU_2034972_0_0_11"/>
<reference evidence="1 2" key="1">
    <citation type="journal article" date="2010" name="DNA Res.">
        <title>Genome sequence of Kitasatospora setae NBRC 14216T: an evolutionary snapshot of the family Streptomycetaceae.</title>
        <authorList>
            <person name="Ichikawa N."/>
            <person name="Oguchi A."/>
            <person name="Ikeda H."/>
            <person name="Ishikawa J."/>
            <person name="Kitani S."/>
            <person name="Watanabe Y."/>
            <person name="Nakamura S."/>
            <person name="Katano Y."/>
            <person name="Kishi E."/>
            <person name="Sasagawa M."/>
            <person name="Ankai A."/>
            <person name="Fukui S."/>
            <person name="Hashimoto Y."/>
            <person name="Kamata S."/>
            <person name="Otoguro M."/>
            <person name="Tanikawa S."/>
            <person name="Nihira T."/>
            <person name="Horinouchi S."/>
            <person name="Ohnishi Y."/>
            <person name="Hayakawa M."/>
            <person name="Kuzuyama T."/>
            <person name="Arisawa A."/>
            <person name="Nomoto F."/>
            <person name="Miura H."/>
            <person name="Takahashi Y."/>
            <person name="Fujita N."/>
        </authorList>
    </citation>
    <scope>NUCLEOTIDE SEQUENCE [LARGE SCALE GENOMIC DNA]</scope>
    <source>
        <strain evidence="2">ATCC 33774 / DSM 43861 / JCM 3304 / KCC A-0304 / NBRC 14216 / KM-6054</strain>
    </source>
</reference>
<proteinExistence type="predicted"/>
<accession>E4MZL6</accession>